<comment type="subcellular location">
    <subcellularLocation>
        <location evidence="2">Cell outer membrane</location>
    </subcellularLocation>
</comment>
<dbReference type="CDD" id="cd19438">
    <property type="entry name" value="lipocalin_Blc-like"/>
    <property type="match status" value="1"/>
</dbReference>
<dbReference type="EMBL" id="JABERG010000001">
    <property type="protein sequence ID" value="NNH86415.1"/>
    <property type="molecule type" value="Genomic_DNA"/>
</dbReference>
<comment type="similarity">
    <text evidence="1 2">Belongs to the calycin superfamily. Lipocalin family.</text>
</comment>
<dbReference type="PROSITE" id="PS00213">
    <property type="entry name" value="LIPOCALIN"/>
    <property type="match status" value="1"/>
</dbReference>
<accession>A0ABX1UYD7</accession>
<dbReference type="InterPro" id="IPR002446">
    <property type="entry name" value="Lipocalin_bac"/>
</dbReference>
<dbReference type="InterPro" id="IPR012674">
    <property type="entry name" value="Calycin"/>
</dbReference>
<organism evidence="4 5">
    <name type="scientific">Acinetobacter terrae</name>
    <dbReference type="NCBI Taxonomy" id="2731247"/>
    <lineage>
        <taxon>Bacteria</taxon>
        <taxon>Pseudomonadati</taxon>
        <taxon>Pseudomonadota</taxon>
        <taxon>Gammaproteobacteria</taxon>
        <taxon>Moraxellales</taxon>
        <taxon>Moraxellaceae</taxon>
        <taxon>Acinetobacter</taxon>
        <taxon>Acinetobacter Taxon 24</taxon>
    </lineage>
</organism>
<protein>
    <recommendedName>
        <fullName evidence="2">Outer membrane lipoprotein Blc</fullName>
    </recommendedName>
</protein>
<sequence length="193" mass="21765">MSNMRKSSSLPLAKIGLGIVIGTSSILTLAHAQTEPLQAVEKIELNKYLGTWHEIARKPLYFQNKCESNVIANYSLNKNGNIKVDNSCYTKDGKFKQSIGEAFVQNAPFNSKLKVSFLPKAIRWLPVGRGDYWVLKIDENYETVLVGGPDKKYMWILSRSPQPQPEVVQEYLDYAASMGYDLSDVIKTKQTQN</sequence>
<dbReference type="InterPro" id="IPR022271">
    <property type="entry name" value="Lipocalin_ApoD"/>
</dbReference>
<evidence type="ECO:0000313" key="5">
    <source>
        <dbReference type="Proteomes" id="UP000546536"/>
    </source>
</evidence>
<dbReference type="Proteomes" id="UP000546536">
    <property type="component" value="Unassembled WGS sequence"/>
</dbReference>
<name>A0ABX1UYD7_9GAMM</name>
<keyword evidence="2" id="KW-0472">Membrane</keyword>
<evidence type="ECO:0000313" key="4">
    <source>
        <dbReference type="EMBL" id="NNH86415.1"/>
    </source>
</evidence>
<dbReference type="Pfam" id="PF08212">
    <property type="entry name" value="Lipocalin_2"/>
    <property type="match status" value="1"/>
</dbReference>
<dbReference type="InterPro" id="IPR022272">
    <property type="entry name" value="Lipocalin_CS"/>
</dbReference>
<comment type="function">
    <text evidence="2">Involved in the storage or transport of lipids necessary for membrane maintenance under stressful conditions. Displays a binding preference for lysophospholipids.</text>
</comment>
<dbReference type="PRINTS" id="PR01171">
    <property type="entry name" value="BCTLIPOCALIN"/>
</dbReference>
<dbReference type="RefSeq" id="WP_086193215.1">
    <property type="nucleotide sequence ID" value="NZ_JABERG010000001.1"/>
</dbReference>
<evidence type="ECO:0000256" key="1">
    <source>
        <dbReference type="ARBA" id="ARBA00006889"/>
    </source>
</evidence>
<keyword evidence="2" id="KW-0449">Lipoprotein</keyword>
<dbReference type="PANTHER" id="PTHR10612:SF34">
    <property type="entry name" value="APOLIPOPROTEIN D"/>
    <property type="match status" value="1"/>
</dbReference>
<evidence type="ECO:0000256" key="2">
    <source>
        <dbReference type="PIRNR" id="PIRNR036893"/>
    </source>
</evidence>
<keyword evidence="2" id="KW-0998">Cell outer membrane</keyword>
<proteinExistence type="inferred from homology"/>
<evidence type="ECO:0000259" key="3">
    <source>
        <dbReference type="Pfam" id="PF08212"/>
    </source>
</evidence>
<reference evidence="4 5" key="1">
    <citation type="submission" date="2020-04" db="EMBL/GenBank/DDBJ databases">
        <title>Acinetobacter Taxon 24.</title>
        <authorList>
            <person name="Nemec A."/>
            <person name="Radolfova-Krizova L."/>
            <person name="Higgins P.G."/>
            <person name="Spanelova P."/>
        </authorList>
    </citation>
    <scope>NUCLEOTIDE SEQUENCE [LARGE SCALE GENOMIC DNA]</scope>
    <source>
        <strain evidence="4 5">ANC 4279</strain>
    </source>
</reference>
<dbReference type="InterPro" id="IPR047202">
    <property type="entry name" value="Lipocalin_Blc-like_dom"/>
</dbReference>
<dbReference type="SUPFAM" id="SSF50814">
    <property type="entry name" value="Lipocalins"/>
    <property type="match status" value="1"/>
</dbReference>
<comment type="caution">
    <text evidence="4">The sequence shown here is derived from an EMBL/GenBank/DDBJ whole genome shotgun (WGS) entry which is preliminary data.</text>
</comment>
<feature type="domain" description="Lipocalin/cytosolic fatty-acid binding" evidence="3">
    <location>
        <begin position="43"/>
        <end position="190"/>
    </location>
</feature>
<keyword evidence="2" id="KW-0446">Lipid-binding</keyword>
<gene>
    <name evidence="4" type="ORF">HLH13_01545</name>
</gene>
<keyword evidence="5" id="KW-1185">Reference proteome</keyword>
<dbReference type="PIRSF" id="PIRSF036893">
    <property type="entry name" value="Lipocalin_ApoD"/>
    <property type="match status" value="1"/>
</dbReference>
<dbReference type="InterPro" id="IPR000566">
    <property type="entry name" value="Lipocln_cytosolic_FA-bd_dom"/>
</dbReference>
<comment type="subunit">
    <text evidence="2">Homodimer.</text>
</comment>
<dbReference type="Gene3D" id="2.40.128.20">
    <property type="match status" value="1"/>
</dbReference>
<dbReference type="PANTHER" id="PTHR10612">
    <property type="entry name" value="APOLIPOPROTEIN D"/>
    <property type="match status" value="1"/>
</dbReference>